<comment type="caution">
    <text evidence="2">The sequence shown here is derived from an EMBL/GenBank/DDBJ whole genome shotgun (WGS) entry which is preliminary data.</text>
</comment>
<dbReference type="OrthoDB" id="5801787at2"/>
<keyword evidence="1" id="KW-0812">Transmembrane</keyword>
<gene>
    <name evidence="2" type="ORF">E5222_02820</name>
</gene>
<organism evidence="2 3">
    <name type="scientific">Alteraurantiacibacter aquimixticola</name>
    <dbReference type="NCBI Taxonomy" id="2489173"/>
    <lineage>
        <taxon>Bacteria</taxon>
        <taxon>Pseudomonadati</taxon>
        <taxon>Pseudomonadota</taxon>
        <taxon>Alphaproteobacteria</taxon>
        <taxon>Sphingomonadales</taxon>
        <taxon>Erythrobacteraceae</taxon>
        <taxon>Alteraurantiacibacter</taxon>
    </lineage>
</organism>
<reference evidence="2 3" key="1">
    <citation type="submission" date="2019-04" db="EMBL/GenBank/DDBJ databases">
        <title>Altererythrobacter aquimixticola sp. nov., isolated from sediment of junction between the ocean and a freshwater spring.</title>
        <authorList>
            <person name="Yoon J.-H."/>
        </authorList>
    </citation>
    <scope>NUCLEOTIDE SEQUENCE [LARGE SCALE GENOMIC DNA]</scope>
    <source>
        <strain evidence="2 3">SSKS-13</strain>
    </source>
</reference>
<feature type="transmembrane region" description="Helical" evidence="1">
    <location>
        <begin position="66"/>
        <end position="84"/>
    </location>
</feature>
<evidence type="ECO:0000256" key="1">
    <source>
        <dbReference type="SAM" id="Phobius"/>
    </source>
</evidence>
<dbReference type="Proteomes" id="UP000309389">
    <property type="component" value="Unassembled WGS sequence"/>
</dbReference>
<protein>
    <submittedName>
        <fullName evidence="2">Uncharacterized protein</fullName>
    </submittedName>
</protein>
<dbReference type="EMBL" id="SSHH01000001">
    <property type="protein sequence ID" value="TIX51411.1"/>
    <property type="molecule type" value="Genomic_DNA"/>
</dbReference>
<keyword evidence="1" id="KW-1133">Transmembrane helix</keyword>
<proteinExistence type="predicted"/>
<name>A0A4T3F3S4_9SPHN</name>
<evidence type="ECO:0000313" key="3">
    <source>
        <dbReference type="Proteomes" id="UP000309389"/>
    </source>
</evidence>
<keyword evidence="3" id="KW-1185">Reference proteome</keyword>
<keyword evidence="1" id="KW-0472">Membrane</keyword>
<dbReference type="AlphaFoldDB" id="A0A4T3F3S4"/>
<evidence type="ECO:0000313" key="2">
    <source>
        <dbReference type="EMBL" id="TIX51411.1"/>
    </source>
</evidence>
<accession>A0A4T3F3S4</accession>
<dbReference type="RefSeq" id="WP_136692196.1">
    <property type="nucleotide sequence ID" value="NZ_SSHH01000001.1"/>
</dbReference>
<sequence length="149" mass="16107">MRTDKAPWHIWVVGVLALLFTAFGAYDYIMSQTGNLAYMEAAVEPYGIPAEVAVAYFSSFPVWVDVAWAIGVWLAVAGSVLILLRNRFAYPVFVVSLAGMAVSNAWAMSNPVPGMTDTTATTVAVAVVVAIMISLTLYARAMVRRGVLR</sequence>
<feature type="transmembrane region" description="Helical" evidence="1">
    <location>
        <begin position="120"/>
        <end position="139"/>
    </location>
</feature>
<feature type="transmembrane region" description="Helical" evidence="1">
    <location>
        <begin position="89"/>
        <end position="108"/>
    </location>
</feature>